<dbReference type="STRING" id="521460.Athe_0268"/>
<name>B9MMI5_CALBD</name>
<dbReference type="RefSeq" id="WP_015906884.1">
    <property type="nucleotide sequence ID" value="NC_012034.1"/>
</dbReference>
<dbReference type="KEGG" id="ate:Athe_0268"/>
<proteinExistence type="predicted"/>
<evidence type="ECO:0000313" key="2">
    <source>
        <dbReference type="EMBL" id="ACM59417.1"/>
    </source>
</evidence>
<evidence type="ECO:0000313" key="3">
    <source>
        <dbReference type="Proteomes" id="UP000007723"/>
    </source>
</evidence>
<dbReference type="EMBL" id="CP001393">
    <property type="protein sequence ID" value="ACM59417.1"/>
    <property type="molecule type" value="Genomic_DNA"/>
</dbReference>
<dbReference type="HOGENOM" id="CLU_2647674_0_0_9"/>
<accession>B9MMI5</accession>
<reference evidence="3" key="1">
    <citation type="submission" date="2009-01" db="EMBL/GenBank/DDBJ databases">
        <title>Complete sequence of chromosome of Anaerocellum thermophilum DSM 6725.</title>
        <authorList>
            <person name="Lucas S."/>
            <person name="Copeland A."/>
            <person name="Lapidus A."/>
            <person name="Glavina del Rio T."/>
            <person name="Tice H."/>
            <person name="Bruce D."/>
            <person name="Goodwin L."/>
            <person name="Pitluck S."/>
            <person name="Sims D."/>
            <person name="Meincke L."/>
            <person name="Brettin T."/>
            <person name="Detter J.C."/>
            <person name="Han C."/>
            <person name="Larimer F."/>
            <person name="Land M."/>
            <person name="Hauser L."/>
            <person name="Kyrpides N."/>
            <person name="Ovchinnikova G."/>
            <person name="Kataeva I."/>
            <person name="Adams M.W.W."/>
        </authorList>
    </citation>
    <scope>NUCLEOTIDE SEQUENCE [LARGE SCALE GENOMIC DNA]</scope>
    <source>
        <strain evidence="3">ATCC BAA-1888 / DSM 6725 / Z-1320</strain>
    </source>
</reference>
<organism evidence="2 3">
    <name type="scientific">Caldicellulosiruptor bescii (strain ATCC BAA-1888 / DSM 6725 / KCTC 15123 / Z-1320)</name>
    <name type="common">Anaerocellum thermophilum</name>
    <dbReference type="NCBI Taxonomy" id="521460"/>
    <lineage>
        <taxon>Bacteria</taxon>
        <taxon>Bacillati</taxon>
        <taxon>Bacillota</taxon>
        <taxon>Bacillota incertae sedis</taxon>
        <taxon>Caldicellulosiruptorales</taxon>
        <taxon>Caldicellulosiruptoraceae</taxon>
        <taxon>Caldicellulosiruptor</taxon>
    </lineage>
</organism>
<gene>
    <name evidence="2" type="ordered locus">Athe_0268</name>
</gene>
<dbReference type="AlphaFoldDB" id="B9MMI5"/>
<dbReference type="GeneID" id="31771637"/>
<dbReference type="Proteomes" id="UP000007723">
    <property type="component" value="Chromosome"/>
</dbReference>
<protein>
    <submittedName>
        <fullName evidence="2">Uncharacterized protein</fullName>
    </submittedName>
</protein>
<feature type="region of interest" description="Disordered" evidence="1">
    <location>
        <begin position="43"/>
        <end position="76"/>
    </location>
</feature>
<sequence length="76" mass="8739">MSKVNDYIQNKPNATEDEINNFLRKEIENKYLSKEKINVNNSNKIMGSSDYPGLPDLNPKEQELFNQNPIKGLKAI</sequence>
<evidence type="ECO:0000256" key="1">
    <source>
        <dbReference type="SAM" id="MobiDB-lite"/>
    </source>
</evidence>